<protein>
    <recommendedName>
        <fullName evidence="2">DUF4062 domain-containing protein</fullName>
    </recommendedName>
</protein>
<keyword evidence="4" id="KW-1185">Reference proteome</keyword>
<name>A0A846MVH8_9PROT</name>
<comment type="caution">
    <text evidence="3">The sequence shown here is derived from an EMBL/GenBank/DDBJ whole genome shotgun (WGS) entry which is preliminary data.</text>
</comment>
<sequence>MNKRYQVFVSSTYADLKDERHKVIQTLMEMDCIPAGMELFPASDDEQWDFIKKVIDDCDYYVLILGGRYGSISASGMSFTEREFDYAVSKPLKILAFVHGSPEKLSIEHSELGEDLRHRLSEFRKKVCSNRLVKFWNSASELPGLVALALTKMIKTYPAEGWVRANQIATSAALSDINALAKENRFLKGEIKALEDRIDAQIKKNEAATERLADMDEAFDFVLYSEGDEYEVSENWSNLFRIIAPRIAENAWESWLRKQLCSNLAAGQFGTFYLPDETFDTIRAQFTAYGFIETRYWDSEKDRLWGLTEAGDRAMLNAMTVKSTKKPKLQTKKRSK</sequence>
<evidence type="ECO:0000313" key="3">
    <source>
        <dbReference type="EMBL" id="NIK87171.1"/>
    </source>
</evidence>
<reference evidence="3 4" key="1">
    <citation type="submission" date="2020-03" db="EMBL/GenBank/DDBJ databases">
        <title>Genomic Encyclopedia of Type Strains, Phase IV (KMG-IV): sequencing the most valuable type-strain genomes for metagenomic binning, comparative biology and taxonomic classification.</title>
        <authorList>
            <person name="Goeker M."/>
        </authorList>
    </citation>
    <scope>NUCLEOTIDE SEQUENCE [LARGE SCALE GENOMIC DNA]</scope>
    <source>
        <strain evidence="3 4">DSM 19867</strain>
    </source>
</reference>
<feature type="coiled-coil region" evidence="1">
    <location>
        <begin position="177"/>
        <end position="218"/>
    </location>
</feature>
<dbReference type="Proteomes" id="UP000570514">
    <property type="component" value="Unassembled WGS sequence"/>
</dbReference>
<gene>
    <name evidence="3" type="ORF">FHS83_000489</name>
</gene>
<dbReference type="InterPro" id="IPR025139">
    <property type="entry name" value="DUF4062"/>
</dbReference>
<keyword evidence="1" id="KW-0175">Coiled coil</keyword>
<evidence type="ECO:0000313" key="4">
    <source>
        <dbReference type="Proteomes" id="UP000570514"/>
    </source>
</evidence>
<proteinExistence type="predicted"/>
<dbReference type="AlphaFoldDB" id="A0A846MVH8"/>
<organism evidence="3 4">
    <name type="scientific">Rhizomicrobium palustre</name>
    <dbReference type="NCBI Taxonomy" id="189966"/>
    <lineage>
        <taxon>Bacteria</taxon>
        <taxon>Pseudomonadati</taxon>
        <taxon>Pseudomonadota</taxon>
        <taxon>Alphaproteobacteria</taxon>
        <taxon>Micropepsales</taxon>
        <taxon>Micropepsaceae</taxon>
        <taxon>Rhizomicrobium</taxon>
    </lineage>
</organism>
<dbReference type="Pfam" id="PF13271">
    <property type="entry name" value="DUF4062"/>
    <property type="match status" value="1"/>
</dbReference>
<evidence type="ECO:0000256" key="1">
    <source>
        <dbReference type="SAM" id="Coils"/>
    </source>
</evidence>
<dbReference type="EMBL" id="JAASRM010000001">
    <property type="protein sequence ID" value="NIK87171.1"/>
    <property type="molecule type" value="Genomic_DNA"/>
</dbReference>
<feature type="domain" description="DUF4062" evidence="2">
    <location>
        <begin position="6"/>
        <end position="87"/>
    </location>
</feature>
<accession>A0A846MVH8</accession>
<dbReference type="RefSeq" id="WP_167080526.1">
    <property type="nucleotide sequence ID" value="NZ_BAAADC010000001.1"/>
</dbReference>
<evidence type="ECO:0000259" key="2">
    <source>
        <dbReference type="Pfam" id="PF13271"/>
    </source>
</evidence>